<gene>
    <name evidence="1" type="ORF">F3087_24665</name>
</gene>
<accession>A0A5N0EA72</accession>
<evidence type="ECO:0000313" key="1">
    <source>
        <dbReference type="EMBL" id="KAA8885833.1"/>
    </source>
</evidence>
<protein>
    <submittedName>
        <fullName evidence="1">Uncharacterized protein</fullName>
    </submittedName>
</protein>
<organism evidence="1 2">
    <name type="scientific">Nocardia colli</name>
    <dbReference type="NCBI Taxonomy" id="2545717"/>
    <lineage>
        <taxon>Bacteria</taxon>
        <taxon>Bacillati</taxon>
        <taxon>Actinomycetota</taxon>
        <taxon>Actinomycetes</taxon>
        <taxon>Mycobacteriales</taxon>
        <taxon>Nocardiaceae</taxon>
        <taxon>Nocardia</taxon>
    </lineage>
</organism>
<proteinExistence type="predicted"/>
<dbReference type="OrthoDB" id="3577858at2"/>
<keyword evidence="2" id="KW-1185">Reference proteome</keyword>
<dbReference type="AlphaFoldDB" id="A0A5N0EA72"/>
<dbReference type="EMBL" id="VXLC01000014">
    <property type="protein sequence ID" value="KAA8885833.1"/>
    <property type="molecule type" value="Genomic_DNA"/>
</dbReference>
<dbReference type="Proteomes" id="UP000323876">
    <property type="component" value="Unassembled WGS sequence"/>
</dbReference>
<evidence type="ECO:0000313" key="2">
    <source>
        <dbReference type="Proteomes" id="UP000323876"/>
    </source>
</evidence>
<dbReference type="RefSeq" id="WP_150404414.1">
    <property type="nucleotide sequence ID" value="NZ_VXLC01000014.1"/>
</dbReference>
<reference evidence="1 2" key="1">
    <citation type="submission" date="2019-09" db="EMBL/GenBank/DDBJ databases">
        <authorList>
            <person name="Wang X."/>
        </authorList>
    </citation>
    <scope>NUCLEOTIDE SEQUENCE [LARGE SCALE GENOMIC DNA]</scope>
    <source>
        <strain evidence="1 2">CICC 11023</strain>
    </source>
</reference>
<comment type="caution">
    <text evidence="1">The sequence shown here is derived from an EMBL/GenBank/DDBJ whole genome shotgun (WGS) entry which is preliminary data.</text>
</comment>
<sequence>MSATPPDLEARVCVLERRSERSEQDMVAYQDTMVETHEAVKTLVVGVEALKRDVSEMKLVVLDTQTRTQRLEQEVSGLTRGVNAIVSYFEITIPEDES</sequence>
<name>A0A5N0EA72_9NOCA</name>